<dbReference type="PANTHER" id="PTHR39136:SF1">
    <property type="entry name" value="ALTERED INHERITANCE OF MITOCHONDRIA PROTEIN 11"/>
    <property type="match status" value="1"/>
</dbReference>
<dbReference type="EMBL" id="WNKQ01000006">
    <property type="protein sequence ID" value="KAF5850666.1"/>
    <property type="molecule type" value="Genomic_DNA"/>
</dbReference>
<name>A0A8H6DW51_COCSA</name>
<dbReference type="PANTHER" id="PTHR39136">
    <property type="entry name" value="ALTERED INHERITANCE OF MITOCHONDRIA PROTEIN 11"/>
    <property type="match status" value="1"/>
</dbReference>
<keyword evidence="1" id="KW-0812">Transmembrane</keyword>
<dbReference type="GO" id="GO:0016020">
    <property type="term" value="C:membrane"/>
    <property type="evidence" value="ECO:0007669"/>
    <property type="project" value="UniProtKB-SubCell"/>
</dbReference>
<feature type="region of interest" description="Disordered" evidence="5">
    <location>
        <begin position="112"/>
        <end position="146"/>
    </location>
</feature>
<evidence type="ECO:0000256" key="4">
    <source>
        <dbReference type="RuleBase" id="RU367098"/>
    </source>
</evidence>
<accession>A0A8H6DW51</accession>
<evidence type="ECO:0000313" key="7">
    <source>
        <dbReference type="Proteomes" id="UP000624244"/>
    </source>
</evidence>
<dbReference type="GO" id="GO:0005739">
    <property type="term" value="C:mitochondrion"/>
    <property type="evidence" value="ECO:0007669"/>
    <property type="project" value="TreeGrafter"/>
</dbReference>
<reference evidence="6" key="1">
    <citation type="submission" date="2019-11" db="EMBL/GenBank/DDBJ databases">
        <title>Bipolaris sorokiniana Genome sequencing.</title>
        <authorList>
            <person name="Wang H."/>
        </authorList>
    </citation>
    <scope>NUCLEOTIDE SEQUENCE</scope>
</reference>
<evidence type="ECO:0000313" key="6">
    <source>
        <dbReference type="EMBL" id="KAF5850666.1"/>
    </source>
</evidence>
<comment type="similarity">
    <text evidence="4">Belongs to the AIM11 family.</text>
</comment>
<feature type="compositionally biased region" description="Pro residues" evidence="5">
    <location>
        <begin position="116"/>
        <end position="139"/>
    </location>
</feature>
<keyword evidence="2" id="KW-1133">Transmembrane helix</keyword>
<feature type="compositionally biased region" description="Pro residues" evidence="5">
    <location>
        <begin position="58"/>
        <end position="67"/>
    </location>
</feature>
<dbReference type="PRINTS" id="PR01217">
    <property type="entry name" value="PRICHEXTENSN"/>
</dbReference>
<proteinExistence type="inferred from homology"/>
<sequence>MSAHRPKGPPTAVPSQLFCDALQQTPRAIALEPPHSFGNPNHTNILLSKTSIVRSPTKPEPTHPTPQPTSGVRNAPRKCTTKPTPPTYIFHFAPLYTMENLKNLPIIRSMMRPPVAQTPPPPPPSAPSNPLPSPQPPTEPTTYQRPAITSPRSLHQLSIYLLGSTCLLLSTTLTRRAIHRRHLRLTPSYFAPNTNPHEYFSPFADACQAFNLATMNCASVGIMALGGVMWVADISNLTEARKVLRGRLGYERIYESEEDMPNSISQMIVQAGEVRVREEEEEDGGEGKER</sequence>
<evidence type="ECO:0000256" key="5">
    <source>
        <dbReference type="SAM" id="MobiDB-lite"/>
    </source>
</evidence>
<dbReference type="AlphaFoldDB" id="A0A8H6DW51"/>
<keyword evidence="3" id="KW-0472">Membrane</keyword>
<feature type="region of interest" description="Disordered" evidence="5">
    <location>
        <begin position="53"/>
        <end position="83"/>
    </location>
</feature>
<evidence type="ECO:0000256" key="2">
    <source>
        <dbReference type="ARBA" id="ARBA00022989"/>
    </source>
</evidence>
<comment type="subcellular location">
    <subcellularLocation>
        <location evidence="4">Membrane</location>
        <topology evidence="4">Multi-pass membrane protein</topology>
    </subcellularLocation>
</comment>
<dbReference type="Proteomes" id="UP000624244">
    <property type="component" value="Unassembled WGS sequence"/>
</dbReference>
<comment type="caution">
    <text evidence="6">The sequence shown here is derived from an EMBL/GenBank/DDBJ whole genome shotgun (WGS) entry which is preliminary data.</text>
</comment>
<evidence type="ECO:0000256" key="1">
    <source>
        <dbReference type="ARBA" id="ARBA00022692"/>
    </source>
</evidence>
<dbReference type="InterPro" id="IPR038814">
    <property type="entry name" value="AIM11"/>
</dbReference>
<evidence type="ECO:0000256" key="3">
    <source>
        <dbReference type="ARBA" id="ARBA00023136"/>
    </source>
</evidence>
<protein>
    <recommendedName>
        <fullName evidence="4">Altered inheritance of mitochondria protein 11</fullName>
    </recommendedName>
</protein>
<gene>
    <name evidence="4" type="primary">AIM11</name>
    <name evidence="6" type="ORF">GGP41_010310</name>
</gene>
<organism evidence="6 7">
    <name type="scientific">Cochliobolus sativus</name>
    <name type="common">Common root rot and spot blotch fungus</name>
    <name type="synonym">Bipolaris sorokiniana</name>
    <dbReference type="NCBI Taxonomy" id="45130"/>
    <lineage>
        <taxon>Eukaryota</taxon>
        <taxon>Fungi</taxon>
        <taxon>Dikarya</taxon>
        <taxon>Ascomycota</taxon>
        <taxon>Pezizomycotina</taxon>
        <taxon>Dothideomycetes</taxon>
        <taxon>Pleosporomycetidae</taxon>
        <taxon>Pleosporales</taxon>
        <taxon>Pleosporineae</taxon>
        <taxon>Pleosporaceae</taxon>
        <taxon>Bipolaris</taxon>
    </lineage>
</organism>